<gene>
    <name evidence="3" type="ORF">LX64_01648</name>
</gene>
<dbReference type="EMBL" id="QLLL01000003">
    <property type="protein sequence ID" value="RAJ06521.1"/>
    <property type="molecule type" value="Genomic_DNA"/>
</dbReference>
<dbReference type="InterPro" id="IPR025295">
    <property type="entry name" value="eCIS_core_dom"/>
</dbReference>
<organism evidence="3 4">
    <name type="scientific">Chitinophaga skermanii</name>
    <dbReference type="NCBI Taxonomy" id="331697"/>
    <lineage>
        <taxon>Bacteria</taxon>
        <taxon>Pseudomonadati</taxon>
        <taxon>Bacteroidota</taxon>
        <taxon>Chitinophagia</taxon>
        <taxon>Chitinophagales</taxon>
        <taxon>Chitinophagaceae</taxon>
        <taxon>Chitinophaga</taxon>
    </lineage>
</organism>
<comment type="caution">
    <text evidence="3">The sequence shown here is derived from an EMBL/GenBank/DDBJ whole genome shotgun (WGS) entry which is preliminary data.</text>
</comment>
<dbReference type="Proteomes" id="UP000249547">
    <property type="component" value="Unassembled WGS sequence"/>
</dbReference>
<evidence type="ECO:0000259" key="2">
    <source>
        <dbReference type="Pfam" id="PF13699"/>
    </source>
</evidence>
<evidence type="ECO:0000256" key="1">
    <source>
        <dbReference type="SAM" id="MobiDB-lite"/>
    </source>
</evidence>
<dbReference type="RefSeq" id="WP_111597134.1">
    <property type="nucleotide sequence ID" value="NZ_QLLL01000003.1"/>
</dbReference>
<sequence length="560" mass="62010">MKSNSHRYRRHRNPEAADKQEGPFFSPRQKDPDRKNAFFQPKLNIGQAGDKYEKEADAVANKVVNQPSGGKGNAVQKKEITPVSTDINKKDAPKKEEEKATANVQKKDAPKKEEEKPNVQKKGDPKKEEEKPGANVQKKDAPKKEEEKPNLQKKDDPKQEEEKAGANVQKKDATKKEEEKPNLQKKDDPKKEEEKPGANVQKKDAPKKEEEKPNLQKKEEQERKPAADEVIKEEDKDGKMPAVQKREAPNKADSHEQLGQRLEANKNGGAPLPPQVQQEMSQAIGADFSNVRIHDNAASKEMSQGIGAQAFTNGNNIYFDNGKYDTSSTQGKHLLAHELTHVVQQGAAPAMNAKSDAAKSSNAPNVQRETSTPIPEGAVIDESKVARFKNVDGRNVTIHPDRQAYEGEDLKGKDAVCDVKLPYTYQITKDGKGRVTKVDIVIGLEIQTIYKPGVSSKDPSKYGRGAIKADKDKSLGFHEGNHGIDAMAYITANKLPGIDIPKPISEERFKKLLAAFVVDLTAYKDALLKESEKKTDEVKDPEETAKPEAAPKKDEPAKKE</sequence>
<accession>A0A327QQJ0</accession>
<dbReference type="OrthoDB" id="4317910at2"/>
<evidence type="ECO:0000313" key="3">
    <source>
        <dbReference type="EMBL" id="RAJ06521.1"/>
    </source>
</evidence>
<keyword evidence="4" id="KW-1185">Reference proteome</keyword>
<dbReference type="AlphaFoldDB" id="A0A327QQJ0"/>
<feature type="compositionally biased region" description="Basic and acidic residues" evidence="1">
    <location>
        <begin position="87"/>
        <end position="256"/>
    </location>
</feature>
<evidence type="ECO:0000313" key="4">
    <source>
        <dbReference type="Proteomes" id="UP000249547"/>
    </source>
</evidence>
<dbReference type="Pfam" id="PF13699">
    <property type="entry name" value="eCIS_core"/>
    <property type="match status" value="1"/>
</dbReference>
<reference evidence="3 4" key="1">
    <citation type="submission" date="2018-06" db="EMBL/GenBank/DDBJ databases">
        <title>Genomic Encyclopedia of Archaeal and Bacterial Type Strains, Phase II (KMG-II): from individual species to whole genera.</title>
        <authorList>
            <person name="Goeker M."/>
        </authorList>
    </citation>
    <scope>NUCLEOTIDE SEQUENCE [LARGE SCALE GENOMIC DNA]</scope>
    <source>
        <strain evidence="3 4">DSM 23857</strain>
    </source>
</reference>
<feature type="region of interest" description="Disordered" evidence="1">
    <location>
        <begin position="1"/>
        <end position="256"/>
    </location>
</feature>
<feature type="compositionally biased region" description="Basic residues" evidence="1">
    <location>
        <begin position="1"/>
        <end position="12"/>
    </location>
</feature>
<feature type="region of interest" description="Disordered" evidence="1">
    <location>
        <begin position="531"/>
        <end position="560"/>
    </location>
</feature>
<name>A0A327QQJ0_9BACT</name>
<proteinExistence type="predicted"/>
<feature type="domain" description="eCIS core" evidence="2">
    <location>
        <begin position="271"/>
        <end position="347"/>
    </location>
</feature>
<protein>
    <submittedName>
        <fullName evidence="3">Uncharacterized protein DUF4157</fullName>
    </submittedName>
</protein>